<comment type="catalytic activity">
    <reaction evidence="2">
        <text>an L-aminoacyl-L-amino acid + H2O = 2 an L-alpha-amino acid</text>
        <dbReference type="Rhea" id="RHEA:48940"/>
        <dbReference type="ChEBI" id="CHEBI:15377"/>
        <dbReference type="ChEBI" id="CHEBI:59869"/>
        <dbReference type="ChEBI" id="CHEBI:77460"/>
        <dbReference type="EC" id="3.4.13.19"/>
    </reaction>
</comment>
<reference evidence="3 4" key="1">
    <citation type="submission" date="2016-03" db="EMBL/GenBank/DDBJ databases">
        <authorList>
            <person name="Ploux O."/>
        </authorList>
    </citation>
    <scope>NUCLEOTIDE SEQUENCE [LARGE SCALE GENOMIC DNA]</scope>
    <source>
        <strain evidence="3 4">URUG2</strain>
    </source>
</reference>
<name>A0A2D3UWC4_9PEZI</name>
<dbReference type="PANTHER" id="PTHR10443:SF12">
    <property type="entry name" value="DIPEPTIDASE"/>
    <property type="match status" value="1"/>
</dbReference>
<dbReference type="InterPro" id="IPR032466">
    <property type="entry name" value="Metal_Hydrolase"/>
</dbReference>
<keyword evidence="2" id="KW-0645">Protease</keyword>
<keyword evidence="2" id="KW-0482">Metalloprotease</keyword>
<sequence>MPSQSQMDRARSLLRKYPLIDGHNDFPYMIRGWFGLDSDSSAFDLTDMPIGQTDLNRLEKGMVGAQFWSAFVPGPKHDSEASRLSILHDTLQQIDLIYRMIAKHSNVLGFAGTAEECLDTFRSGRIASLIGVEGLHQIGGCISALRLFHRLGVRYVTMCHNDHNEFVDSSNPAIPLHGGLSTEGEAVVREMNRIGMMIDLSHTSDAAQHRVLQISTAPVIFSHSSCFGLTPHARNVTDAVLAALKANGGLIMICFLPSLCRISRIGPAGLCSNETVTKPAEEAQIPASIEDVAAHIIYAAERIGYRHVGIGSDFDGMLEGPRGLDDVADYPALVAELLARGVGEGDLQNVLGGNILRVLKQVEEQAGRLKEEVNHGDMFDEVSGVWTDAQRQLLLDKGKERRSQGGVDLVI</sequence>
<keyword evidence="4" id="KW-1185">Reference proteome</keyword>
<organism evidence="3 4">
    <name type="scientific">Ramularia collo-cygni</name>
    <dbReference type="NCBI Taxonomy" id="112498"/>
    <lineage>
        <taxon>Eukaryota</taxon>
        <taxon>Fungi</taxon>
        <taxon>Dikarya</taxon>
        <taxon>Ascomycota</taxon>
        <taxon>Pezizomycotina</taxon>
        <taxon>Dothideomycetes</taxon>
        <taxon>Dothideomycetidae</taxon>
        <taxon>Mycosphaerellales</taxon>
        <taxon>Mycosphaerellaceae</taxon>
        <taxon>Ramularia</taxon>
    </lineage>
</organism>
<dbReference type="Pfam" id="PF01244">
    <property type="entry name" value="Peptidase_M19"/>
    <property type="match status" value="1"/>
</dbReference>
<proteinExistence type="inferred from homology"/>
<gene>
    <name evidence="3" type="ORF">RCC_02348</name>
</gene>
<evidence type="ECO:0000256" key="2">
    <source>
        <dbReference type="RuleBase" id="RU341113"/>
    </source>
</evidence>
<dbReference type="InterPro" id="IPR008257">
    <property type="entry name" value="Pept_M19"/>
</dbReference>
<dbReference type="EMBL" id="FJUY01000002">
    <property type="protein sequence ID" value="CZT16507.1"/>
    <property type="molecule type" value="Genomic_DNA"/>
</dbReference>
<evidence type="ECO:0000256" key="1">
    <source>
        <dbReference type="ARBA" id="ARBA00022997"/>
    </source>
</evidence>
<dbReference type="PANTHER" id="PTHR10443">
    <property type="entry name" value="MICROSOMAL DIPEPTIDASE"/>
    <property type="match status" value="1"/>
</dbReference>
<dbReference type="Proteomes" id="UP000225277">
    <property type="component" value="Unassembled WGS sequence"/>
</dbReference>
<dbReference type="GeneID" id="35597567"/>
<keyword evidence="2" id="KW-0479">Metal-binding</keyword>
<accession>A0A2D3UWC4</accession>
<evidence type="ECO:0000313" key="3">
    <source>
        <dbReference type="EMBL" id="CZT16507.1"/>
    </source>
</evidence>
<dbReference type="GO" id="GO:0006508">
    <property type="term" value="P:proteolysis"/>
    <property type="evidence" value="ECO:0007669"/>
    <property type="project" value="UniProtKB-KW"/>
</dbReference>
<dbReference type="EC" id="3.4.13.19" evidence="2"/>
<protein>
    <recommendedName>
        <fullName evidence="2">Dipeptidase</fullName>
        <ecNumber evidence="2">3.4.13.19</ecNumber>
    </recommendedName>
</protein>
<comment type="cofactor">
    <cofactor evidence="2">
        <name>Zn(2+)</name>
        <dbReference type="ChEBI" id="CHEBI:29105"/>
    </cofactor>
</comment>
<keyword evidence="2" id="KW-0378">Hydrolase</keyword>
<dbReference type="SUPFAM" id="SSF51556">
    <property type="entry name" value="Metallo-dependent hydrolases"/>
    <property type="match status" value="1"/>
</dbReference>
<dbReference type="AlphaFoldDB" id="A0A2D3UWC4"/>
<dbReference type="GO" id="GO:0070573">
    <property type="term" value="F:metallodipeptidase activity"/>
    <property type="evidence" value="ECO:0007669"/>
    <property type="project" value="InterPro"/>
</dbReference>
<dbReference type="PROSITE" id="PS51365">
    <property type="entry name" value="RENAL_DIPEPTIDASE_2"/>
    <property type="match status" value="1"/>
</dbReference>
<evidence type="ECO:0000313" key="4">
    <source>
        <dbReference type="Proteomes" id="UP000225277"/>
    </source>
</evidence>
<comment type="similarity">
    <text evidence="2">Belongs to the metallo-dependent hydrolases superfamily. Peptidase M19 family.</text>
</comment>
<keyword evidence="2" id="KW-0862">Zinc</keyword>
<dbReference type="GO" id="GO:0046872">
    <property type="term" value="F:metal ion binding"/>
    <property type="evidence" value="ECO:0007669"/>
    <property type="project" value="UniProtKB-UniRule"/>
</dbReference>
<dbReference type="CDD" id="cd01301">
    <property type="entry name" value="rDP_like"/>
    <property type="match status" value="1"/>
</dbReference>
<keyword evidence="1 2" id="KW-0224">Dipeptidase</keyword>
<dbReference type="OrthoDB" id="445695at2759"/>
<dbReference type="RefSeq" id="XP_023623400.1">
    <property type="nucleotide sequence ID" value="XM_023767632.1"/>
</dbReference>
<dbReference type="Gene3D" id="3.20.20.140">
    <property type="entry name" value="Metal-dependent hydrolases"/>
    <property type="match status" value="1"/>
</dbReference>